<dbReference type="InterPro" id="IPR050518">
    <property type="entry name" value="Rpo3/RPB3_RNA_Pol_subunit"/>
</dbReference>
<proteinExistence type="predicted"/>
<evidence type="ECO:0000259" key="3">
    <source>
        <dbReference type="Pfam" id="PF01193"/>
    </source>
</evidence>
<sequence length="95" mass="10919">MPYANQPSLNLMELTEENIKFSIEDTDLSVANSIRRILMAETPTIAIDWVQLEENSTVLSDEFIAHRIGLIPFTSDERIEQMQYSRDCSCTDYCP</sequence>
<dbReference type="PROSITE" id="PS00446">
    <property type="entry name" value="RNA_POL_D_30KD"/>
    <property type="match status" value="1"/>
</dbReference>
<dbReference type="PANTHER" id="PTHR11800">
    <property type="entry name" value="DNA-DIRECTED RNA POLYMERASE"/>
    <property type="match status" value="1"/>
</dbReference>
<evidence type="ECO:0000313" key="4">
    <source>
        <dbReference type="EMBL" id="KAK8392572.1"/>
    </source>
</evidence>
<keyword evidence="2" id="KW-0804">Transcription</keyword>
<dbReference type="Proteomes" id="UP001487740">
    <property type="component" value="Unassembled WGS sequence"/>
</dbReference>
<dbReference type="GO" id="GO:0005665">
    <property type="term" value="C:RNA polymerase II, core complex"/>
    <property type="evidence" value="ECO:0007669"/>
    <property type="project" value="TreeGrafter"/>
</dbReference>
<keyword evidence="1" id="KW-0240">DNA-directed RNA polymerase</keyword>
<dbReference type="Gene3D" id="2.170.120.12">
    <property type="entry name" value="DNA-directed RNA polymerase, insert domain"/>
    <property type="match status" value="1"/>
</dbReference>
<dbReference type="PANTHER" id="PTHR11800:SF2">
    <property type="entry name" value="DNA-DIRECTED RNA POLYMERASE II SUBUNIT RPB3"/>
    <property type="match status" value="1"/>
</dbReference>
<dbReference type="SUPFAM" id="SSF55257">
    <property type="entry name" value="RBP11-like subunits of RNA polymerase"/>
    <property type="match status" value="1"/>
</dbReference>
<evidence type="ECO:0000256" key="2">
    <source>
        <dbReference type="ARBA" id="ARBA00023163"/>
    </source>
</evidence>
<gene>
    <name evidence="4" type="ORF">O3P69_014760</name>
</gene>
<dbReference type="AlphaFoldDB" id="A0AAW0U1B4"/>
<dbReference type="GO" id="GO:0006366">
    <property type="term" value="P:transcription by RNA polymerase II"/>
    <property type="evidence" value="ECO:0007669"/>
    <property type="project" value="TreeGrafter"/>
</dbReference>
<comment type="caution">
    <text evidence="4">The sequence shown here is derived from an EMBL/GenBank/DDBJ whole genome shotgun (WGS) entry which is preliminary data.</text>
</comment>
<evidence type="ECO:0000256" key="1">
    <source>
        <dbReference type="ARBA" id="ARBA00022478"/>
    </source>
</evidence>
<reference evidence="4 5" key="1">
    <citation type="submission" date="2023-03" db="EMBL/GenBank/DDBJ databases">
        <title>High-quality genome of Scylla paramamosain provides insights in environmental adaptation.</title>
        <authorList>
            <person name="Zhang L."/>
        </authorList>
    </citation>
    <scope>NUCLEOTIDE SEQUENCE [LARGE SCALE GENOMIC DNA]</scope>
    <source>
        <strain evidence="4">LZ_2023a</strain>
        <tissue evidence="4">Muscle</tissue>
    </source>
</reference>
<dbReference type="Gene3D" id="3.30.1360.10">
    <property type="entry name" value="RNA polymerase, RBP11-like subunit"/>
    <property type="match status" value="1"/>
</dbReference>
<dbReference type="EMBL" id="JARAKH010000022">
    <property type="protein sequence ID" value="KAK8392572.1"/>
    <property type="molecule type" value="Genomic_DNA"/>
</dbReference>
<accession>A0AAW0U1B4</accession>
<dbReference type="Pfam" id="PF01193">
    <property type="entry name" value="RNA_pol_L"/>
    <property type="match status" value="1"/>
</dbReference>
<name>A0AAW0U1B4_SCYPA</name>
<dbReference type="InterPro" id="IPR036643">
    <property type="entry name" value="RNApol_insert_sf"/>
</dbReference>
<dbReference type="InterPro" id="IPR011263">
    <property type="entry name" value="DNA-dir_RNA_pol_RpoA/D/Rpb3"/>
</dbReference>
<keyword evidence="5" id="KW-1185">Reference proteome</keyword>
<feature type="domain" description="DNA-directed RNA polymerase RpoA/D/Rpb3-type" evidence="3">
    <location>
        <begin position="20"/>
        <end position="61"/>
    </location>
</feature>
<protein>
    <recommendedName>
        <fullName evidence="3">DNA-directed RNA polymerase RpoA/D/Rpb3-type domain-containing protein</fullName>
    </recommendedName>
</protein>
<dbReference type="GO" id="GO:0003677">
    <property type="term" value="F:DNA binding"/>
    <property type="evidence" value="ECO:0007669"/>
    <property type="project" value="InterPro"/>
</dbReference>
<organism evidence="4 5">
    <name type="scientific">Scylla paramamosain</name>
    <name type="common">Mud crab</name>
    <dbReference type="NCBI Taxonomy" id="85552"/>
    <lineage>
        <taxon>Eukaryota</taxon>
        <taxon>Metazoa</taxon>
        <taxon>Ecdysozoa</taxon>
        <taxon>Arthropoda</taxon>
        <taxon>Crustacea</taxon>
        <taxon>Multicrustacea</taxon>
        <taxon>Malacostraca</taxon>
        <taxon>Eumalacostraca</taxon>
        <taxon>Eucarida</taxon>
        <taxon>Decapoda</taxon>
        <taxon>Pleocyemata</taxon>
        <taxon>Brachyura</taxon>
        <taxon>Eubrachyura</taxon>
        <taxon>Portunoidea</taxon>
        <taxon>Portunidae</taxon>
        <taxon>Portuninae</taxon>
        <taxon>Scylla</taxon>
    </lineage>
</organism>
<dbReference type="InterPro" id="IPR001514">
    <property type="entry name" value="DNA-dir_RNA_pol_30-40kDasu_CS"/>
</dbReference>
<dbReference type="GO" id="GO:0003899">
    <property type="term" value="F:DNA-directed RNA polymerase activity"/>
    <property type="evidence" value="ECO:0007669"/>
    <property type="project" value="InterPro"/>
</dbReference>
<dbReference type="InterPro" id="IPR036603">
    <property type="entry name" value="RBP11-like"/>
</dbReference>
<dbReference type="SUPFAM" id="SSF56553">
    <property type="entry name" value="Insert subdomain of RNA polymerase alpha subunit"/>
    <property type="match status" value="1"/>
</dbReference>
<evidence type="ECO:0000313" key="5">
    <source>
        <dbReference type="Proteomes" id="UP001487740"/>
    </source>
</evidence>
<dbReference type="GO" id="GO:0046983">
    <property type="term" value="F:protein dimerization activity"/>
    <property type="evidence" value="ECO:0007669"/>
    <property type="project" value="InterPro"/>
</dbReference>